<organism evidence="14 15">
    <name type="scientific">Priapulus caudatus</name>
    <name type="common">Priapulid worm</name>
    <dbReference type="NCBI Taxonomy" id="37621"/>
    <lineage>
        <taxon>Eukaryota</taxon>
        <taxon>Metazoa</taxon>
        <taxon>Ecdysozoa</taxon>
        <taxon>Scalidophora</taxon>
        <taxon>Priapulida</taxon>
        <taxon>Priapulimorpha</taxon>
        <taxon>Priapulimorphida</taxon>
        <taxon>Priapulidae</taxon>
        <taxon>Priapulus</taxon>
    </lineage>
</organism>
<protein>
    <recommendedName>
        <fullName evidence="1">RNA-directed DNA polymerase</fullName>
        <ecNumber evidence="1">2.7.7.49</ecNumber>
    </recommendedName>
</protein>
<dbReference type="InterPro" id="IPR043128">
    <property type="entry name" value="Rev_trsase/Diguanyl_cyclase"/>
</dbReference>
<dbReference type="PANTHER" id="PTHR37984">
    <property type="entry name" value="PROTEIN CBG26694"/>
    <property type="match status" value="1"/>
</dbReference>
<keyword evidence="5" id="KW-0255">Endonuclease</keyword>
<dbReference type="Pfam" id="PF17921">
    <property type="entry name" value="Integrase_H2C2"/>
    <property type="match status" value="1"/>
</dbReference>
<dbReference type="InterPro" id="IPR000477">
    <property type="entry name" value="RT_dom"/>
</dbReference>
<keyword evidence="6" id="KW-0378">Hydrolase</keyword>
<dbReference type="Gene3D" id="3.30.420.10">
    <property type="entry name" value="Ribonuclease H-like superfamily/Ribonuclease H"/>
    <property type="match status" value="1"/>
</dbReference>
<dbReference type="Pfam" id="PF00078">
    <property type="entry name" value="RVT_1"/>
    <property type="match status" value="1"/>
</dbReference>
<keyword evidence="7" id="KW-0460">Magnesium</keyword>
<dbReference type="InterPro" id="IPR001584">
    <property type="entry name" value="Integrase_cat-core"/>
</dbReference>
<dbReference type="PANTHER" id="PTHR37984:SF5">
    <property type="entry name" value="PROTEIN NYNRIN-LIKE"/>
    <property type="match status" value="1"/>
</dbReference>
<feature type="domain" description="Integrase catalytic" evidence="13">
    <location>
        <begin position="671"/>
        <end position="830"/>
    </location>
</feature>
<evidence type="ECO:0000256" key="3">
    <source>
        <dbReference type="ARBA" id="ARBA00022695"/>
    </source>
</evidence>
<dbReference type="CDD" id="cd01647">
    <property type="entry name" value="RT_LTR"/>
    <property type="match status" value="1"/>
</dbReference>
<keyword evidence="4" id="KW-0540">Nuclease</keyword>
<evidence type="ECO:0000256" key="7">
    <source>
        <dbReference type="ARBA" id="ARBA00022842"/>
    </source>
</evidence>
<evidence type="ECO:0000256" key="8">
    <source>
        <dbReference type="ARBA" id="ARBA00022908"/>
    </source>
</evidence>
<dbReference type="InterPro" id="IPR041588">
    <property type="entry name" value="Integrase_H2C2"/>
</dbReference>
<dbReference type="SUPFAM" id="SSF53098">
    <property type="entry name" value="Ribonuclease H-like"/>
    <property type="match status" value="1"/>
</dbReference>
<dbReference type="Gene3D" id="1.10.340.70">
    <property type="match status" value="1"/>
</dbReference>
<dbReference type="Pfam" id="PF00665">
    <property type="entry name" value="rve"/>
    <property type="match status" value="1"/>
</dbReference>
<evidence type="ECO:0000256" key="11">
    <source>
        <dbReference type="SAM" id="MobiDB-lite"/>
    </source>
</evidence>
<evidence type="ECO:0000256" key="6">
    <source>
        <dbReference type="ARBA" id="ARBA00022801"/>
    </source>
</evidence>
<proteinExistence type="predicted"/>
<keyword evidence="3" id="KW-0548">Nucleotidyltransferase</keyword>
<evidence type="ECO:0000259" key="12">
    <source>
        <dbReference type="PROSITE" id="PS50878"/>
    </source>
</evidence>
<dbReference type="PROSITE" id="PS00141">
    <property type="entry name" value="ASP_PROTEASE"/>
    <property type="match status" value="1"/>
</dbReference>
<dbReference type="InterPro" id="IPR036397">
    <property type="entry name" value="RNaseH_sf"/>
</dbReference>
<keyword evidence="9" id="KW-0695">RNA-directed DNA polymerase</keyword>
<keyword evidence="10" id="KW-0511">Multifunctional enzyme</keyword>
<evidence type="ECO:0000259" key="13">
    <source>
        <dbReference type="PROSITE" id="PS50994"/>
    </source>
</evidence>
<dbReference type="EC" id="2.7.7.49" evidence="1"/>
<dbReference type="PROSITE" id="PS50878">
    <property type="entry name" value="RT_POL"/>
    <property type="match status" value="1"/>
</dbReference>
<feature type="region of interest" description="Disordered" evidence="11">
    <location>
        <begin position="969"/>
        <end position="993"/>
    </location>
</feature>
<dbReference type="GeneID" id="106817463"/>
<dbReference type="InterPro" id="IPR041577">
    <property type="entry name" value="RT_RNaseH_2"/>
</dbReference>
<dbReference type="InterPro" id="IPR012337">
    <property type="entry name" value="RNaseH-like_sf"/>
</dbReference>
<dbReference type="InterPro" id="IPR050951">
    <property type="entry name" value="Retrovirus_Pol_polyprotein"/>
</dbReference>
<dbReference type="Gene3D" id="3.30.70.270">
    <property type="match status" value="2"/>
</dbReference>
<evidence type="ECO:0000313" key="15">
    <source>
        <dbReference type="RefSeq" id="XP_014677616.1"/>
    </source>
</evidence>
<dbReference type="Proteomes" id="UP000695022">
    <property type="component" value="Unplaced"/>
</dbReference>
<dbReference type="Gene3D" id="3.10.10.10">
    <property type="entry name" value="HIV Type 1 Reverse Transcriptase, subunit A, domain 1"/>
    <property type="match status" value="1"/>
</dbReference>
<evidence type="ECO:0000256" key="1">
    <source>
        <dbReference type="ARBA" id="ARBA00012493"/>
    </source>
</evidence>
<keyword evidence="8" id="KW-0229">DNA integration</keyword>
<feature type="domain" description="Reverse transcriptase" evidence="12">
    <location>
        <begin position="227"/>
        <end position="406"/>
    </location>
</feature>
<gene>
    <name evidence="15" type="primary">LOC106817463</name>
</gene>
<evidence type="ECO:0000256" key="9">
    <source>
        <dbReference type="ARBA" id="ARBA00022918"/>
    </source>
</evidence>
<dbReference type="SUPFAM" id="SSF56672">
    <property type="entry name" value="DNA/RNA polymerases"/>
    <property type="match status" value="1"/>
</dbReference>
<evidence type="ECO:0000256" key="2">
    <source>
        <dbReference type="ARBA" id="ARBA00022679"/>
    </source>
</evidence>
<keyword evidence="14" id="KW-1185">Reference proteome</keyword>
<dbReference type="RefSeq" id="XP_014677616.1">
    <property type="nucleotide sequence ID" value="XM_014822130.1"/>
</dbReference>
<evidence type="ECO:0000313" key="14">
    <source>
        <dbReference type="Proteomes" id="UP000695022"/>
    </source>
</evidence>
<accession>A0ABM1EZJ5</accession>
<keyword evidence="2" id="KW-0808">Transferase</keyword>
<dbReference type="InterPro" id="IPR001969">
    <property type="entry name" value="Aspartic_peptidase_AS"/>
</dbReference>
<dbReference type="InterPro" id="IPR043502">
    <property type="entry name" value="DNA/RNA_pol_sf"/>
</dbReference>
<dbReference type="PROSITE" id="PS50994">
    <property type="entry name" value="INTEGRASE"/>
    <property type="match status" value="1"/>
</dbReference>
<reference evidence="15" key="1">
    <citation type="submission" date="2025-08" db="UniProtKB">
        <authorList>
            <consortium name="RefSeq"/>
        </authorList>
    </citation>
    <scope>IDENTIFICATION</scope>
</reference>
<evidence type="ECO:0000256" key="10">
    <source>
        <dbReference type="ARBA" id="ARBA00023268"/>
    </source>
</evidence>
<sequence length="993" mass="110792">MPPKGAQAKRQVAVFSSGPTEFGRVFNLWVVHWGGEQPYETAFASLGKVGVEILLCGQRVPFVVDTGAELSLLNRVTYDGRPARRPSLHSLEVALVDVQVLNVGDEDVVFEPGELLAHLEVVRVVRRLGTCEFGESSPLPDSSGLPAHMRVMFETIDSGLSRRERCEVSSLLQEYAGLFTAPGEQLGHTEMVKHRIDTGAYYPTKQAPRRCPLARQEILNVEVDKMLASGTVRPSSSPWASPVVLVTKKDGSTRFCIDYRKLNDVTRKDAYPLPRIDDTLDSLDGTSWFSTLDFTSGYWQVEMDPEDAAKTAFGTRRGFYEVSVMPFGLCNAPAIFQRLMECVLRGLLWTECLVYIDDIIIFGKTFDRAISNLCGVFYRIADADMKLKPSKCTFFQRSAAFLGHIVSGDGIWCDPKKLQAVESWSHPHNVADVRSFLGFANYYRRFIPDFATLAEPLVELTKKNMPFRWGETCEEAFSGLRLLLTLSPVLAYPRLDAEFILDTDASATGIGGVLSQFQSGTERWSMQQIRQWQREDGAISAVLKVLAAGGVRPAVAELSSSSPEGKAYWALWDELEVHERVLYLRQALDCRPSSDVSCMVVPPVMRWELFEIMHGGRIGGHFGITKSLARIRQRFTWPGIRQDVLRWVRECDLCSRRKPGHRRNAPLCQRISTAPWERMAIDFMGPLPETSSGIKYILVACDYFTKWTEAFALPDMTAQTTADCLVSELFLCFGVPRQLHSDQGRNFESGLFTEVCLLLGIEKTRTTPYHSQSDGLVERFNRTLQDMLSKVVNERRDDWDTILPYVLAAYRGTTQECTGVSPNLMMVGREVGMPIDLMFDPPLGSADEVCPIEFVEWIKRAIREAHAFAQTHLGRAAQRQKRGYDSKVRTSTFAPGQWVGYFYPPADVKLGLPWPGPYLVLRGKGNARWIQASPDSVVRVVAVDNLKVYEGVNAPVSWLEDEAVGVDAGVGGESGSPGDVVGQSAVDMRGTDS</sequence>
<dbReference type="Pfam" id="PF17919">
    <property type="entry name" value="RT_RNaseH_2"/>
    <property type="match status" value="1"/>
</dbReference>
<name>A0ABM1EZJ5_PRICU</name>
<evidence type="ECO:0000256" key="5">
    <source>
        <dbReference type="ARBA" id="ARBA00022759"/>
    </source>
</evidence>
<evidence type="ECO:0000256" key="4">
    <source>
        <dbReference type="ARBA" id="ARBA00022722"/>
    </source>
</evidence>